<dbReference type="Pfam" id="PF25917">
    <property type="entry name" value="BSH_RND"/>
    <property type="match status" value="1"/>
</dbReference>
<dbReference type="Gene3D" id="2.40.30.170">
    <property type="match status" value="1"/>
</dbReference>
<name>I2Q6X4_9BACT</name>
<evidence type="ECO:0000259" key="3">
    <source>
        <dbReference type="Pfam" id="PF25954"/>
    </source>
</evidence>
<feature type="domain" description="CusB-like beta-barrel" evidence="3">
    <location>
        <begin position="207"/>
        <end position="278"/>
    </location>
</feature>
<gene>
    <name evidence="4" type="ORF">DesU5LDRAFT_3920</name>
</gene>
<proteinExistence type="inferred from homology"/>
<dbReference type="GO" id="GO:1990281">
    <property type="term" value="C:efflux pump complex"/>
    <property type="evidence" value="ECO:0007669"/>
    <property type="project" value="TreeGrafter"/>
</dbReference>
<dbReference type="InterPro" id="IPR058625">
    <property type="entry name" value="MdtA-like_BSH"/>
</dbReference>
<accession>I2Q6X4</accession>
<dbReference type="Pfam" id="PF25954">
    <property type="entry name" value="Beta-barrel_RND_2"/>
    <property type="match status" value="1"/>
</dbReference>
<dbReference type="AlphaFoldDB" id="I2Q6X4"/>
<reference evidence="4" key="1">
    <citation type="submission" date="2011-11" db="EMBL/GenBank/DDBJ databases">
        <title>Improved High-Quality Draft sequence of Desulfovibrio sp. U5L.</title>
        <authorList>
            <consortium name="US DOE Joint Genome Institute"/>
            <person name="Lucas S."/>
            <person name="Han J."/>
            <person name="Lapidus A."/>
            <person name="Cheng J.-F."/>
            <person name="Goodwin L."/>
            <person name="Pitluck S."/>
            <person name="Peters L."/>
            <person name="Ovchinnikova G."/>
            <person name="Held B."/>
            <person name="Detter J.C."/>
            <person name="Han C."/>
            <person name="Tapia R."/>
            <person name="Land M."/>
            <person name="Hauser L."/>
            <person name="Kyrpides N."/>
            <person name="Ivanova N."/>
            <person name="Pagani I."/>
            <person name="Gabster J."/>
            <person name="Walker C."/>
            <person name="Stolyar S."/>
            <person name="Stahl D."/>
            <person name="Arkin A."/>
            <person name="Dehal P."/>
            <person name="Hazen T."/>
            <person name="Woyke T."/>
        </authorList>
    </citation>
    <scope>NUCLEOTIDE SEQUENCE [LARGE SCALE GENOMIC DNA]</scope>
    <source>
        <strain evidence="4">U5L</strain>
    </source>
</reference>
<sequence length="363" mass="38916">MVLGAIAGLLVRSQHRTALATTTRVLSVPSVAVVSPKPSPAASGMPLPAEIKAWVETPIFSRVNGYLKRRYVDIGEDVVAGQLLAEIDTPEVRQEYARAQGQLVQAQAALGTAKQYSDRWALLVKSGSVSVQENADKQADYSLKAAAVESARAEVRRLEELLSFNRVTASFAGTITARNIDSGDLIVAAGGKELFHLAQTRKLRVFVQAPQGMALGFRPGQTAELTLQERPGRVFPAKVVRTAGVMASDSRTLLVELEVDNPKQEILAGSYAQARFTETNAEAALTLPGNTVLFGAEGPRVCVVKEDGKIEVRPVKLGRDFGQMIEVITGVGLKDRIVVNPSESFENGSTVSISEPPADSKKQ</sequence>
<dbReference type="SUPFAM" id="SSF111369">
    <property type="entry name" value="HlyD-like secretion proteins"/>
    <property type="match status" value="1"/>
</dbReference>
<evidence type="ECO:0000313" key="4">
    <source>
        <dbReference type="EMBL" id="EIG55530.1"/>
    </source>
</evidence>
<comment type="similarity">
    <text evidence="1">Belongs to the membrane fusion protein (MFP) (TC 8.A.1) family.</text>
</comment>
<evidence type="ECO:0000259" key="2">
    <source>
        <dbReference type="Pfam" id="PF25917"/>
    </source>
</evidence>
<dbReference type="Gene3D" id="1.10.287.470">
    <property type="entry name" value="Helix hairpin bin"/>
    <property type="match status" value="1"/>
</dbReference>
<feature type="domain" description="Multidrug resistance protein MdtA-like barrel-sandwich hybrid" evidence="2">
    <location>
        <begin position="59"/>
        <end position="190"/>
    </location>
</feature>
<dbReference type="STRING" id="596152.DesU5LDRAFT_3920"/>
<dbReference type="PANTHER" id="PTHR30469">
    <property type="entry name" value="MULTIDRUG RESISTANCE PROTEIN MDTA"/>
    <property type="match status" value="1"/>
</dbReference>
<dbReference type="Gene3D" id="2.40.420.20">
    <property type="match status" value="1"/>
</dbReference>
<dbReference type="PANTHER" id="PTHR30469:SF37">
    <property type="entry name" value="RAGD PROTEIN"/>
    <property type="match status" value="1"/>
</dbReference>
<dbReference type="EMBL" id="JH600068">
    <property type="protein sequence ID" value="EIG55530.1"/>
    <property type="molecule type" value="Genomic_DNA"/>
</dbReference>
<dbReference type="GO" id="GO:0015562">
    <property type="term" value="F:efflux transmembrane transporter activity"/>
    <property type="evidence" value="ECO:0007669"/>
    <property type="project" value="TreeGrafter"/>
</dbReference>
<dbReference type="Gene3D" id="2.40.50.100">
    <property type="match status" value="1"/>
</dbReference>
<dbReference type="InterPro" id="IPR058792">
    <property type="entry name" value="Beta-barrel_RND_2"/>
</dbReference>
<dbReference type="eggNOG" id="COG0845">
    <property type="taxonomic scope" value="Bacteria"/>
</dbReference>
<protein>
    <submittedName>
        <fullName evidence="4">RND family efflux transporter, MFP subunit</fullName>
    </submittedName>
</protein>
<dbReference type="NCBIfam" id="TIGR01730">
    <property type="entry name" value="RND_mfp"/>
    <property type="match status" value="1"/>
</dbReference>
<organism evidence="4">
    <name type="scientific">Desulfovibrio sp. U5L</name>
    <dbReference type="NCBI Taxonomy" id="596152"/>
    <lineage>
        <taxon>Bacteria</taxon>
        <taxon>Pseudomonadati</taxon>
        <taxon>Thermodesulfobacteriota</taxon>
        <taxon>Desulfovibrionia</taxon>
        <taxon>Desulfovibrionales</taxon>
        <taxon>Desulfovibrionaceae</taxon>
        <taxon>Desulfovibrio</taxon>
    </lineage>
</organism>
<evidence type="ECO:0000256" key="1">
    <source>
        <dbReference type="ARBA" id="ARBA00009477"/>
    </source>
</evidence>
<dbReference type="HOGENOM" id="CLU_018816_1_4_7"/>
<dbReference type="InterPro" id="IPR006143">
    <property type="entry name" value="RND_pump_MFP"/>
</dbReference>